<evidence type="ECO:0000256" key="8">
    <source>
        <dbReference type="ARBA" id="ARBA00023136"/>
    </source>
</evidence>
<organism evidence="14 15">
    <name type="scientific">Cercophora samala</name>
    <dbReference type="NCBI Taxonomy" id="330535"/>
    <lineage>
        <taxon>Eukaryota</taxon>
        <taxon>Fungi</taxon>
        <taxon>Dikarya</taxon>
        <taxon>Ascomycota</taxon>
        <taxon>Pezizomycotina</taxon>
        <taxon>Sordariomycetes</taxon>
        <taxon>Sordariomycetidae</taxon>
        <taxon>Sordariales</taxon>
        <taxon>Lasiosphaeriaceae</taxon>
        <taxon>Cercophora</taxon>
    </lineage>
</organism>
<dbReference type="Proteomes" id="UP001174997">
    <property type="component" value="Unassembled WGS sequence"/>
</dbReference>
<dbReference type="Gene3D" id="1.50.40.10">
    <property type="entry name" value="Mitochondrial carrier domain"/>
    <property type="match status" value="1"/>
</dbReference>
<dbReference type="Pfam" id="PF00285">
    <property type="entry name" value="Citrate_synt"/>
    <property type="match status" value="1"/>
</dbReference>
<comment type="similarity">
    <text evidence="2 13">Belongs to the citrate synthase family.</text>
</comment>
<feature type="repeat" description="Solcar" evidence="12">
    <location>
        <begin position="677"/>
        <end position="765"/>
    </location>
</feature>
<dbReference type="FunFam" id="1.10.580.10:FF:000001">
    <property type="entry name" value="Citrate synthase"/>
    <property type="match status" value="1"/>
</dbReference>
<evidence type="ECO:0000256" key="9">
    <source>
        <dbReference type="ARBA" id="ARBA00049052"/>
    </source>
</evidence>
<keyword evidence="5" id="KW-0999">Mitochondrion inner membrane</keyword>
<dbReference type="GO" id="GO:0006101">
    <property type="term" value="P:citrate metabolic process"/>
    <property type="evidence" value="ECO:0007669"/>
    <property type="project" value="InterPro"/>
</dbReference>
<feature type="active site" evidence="11">
    <location>
        <position position="355"/>
    </location>
</feature>
<dbReference type="InterPro" id="IPR016143">
    <property type="entry name" value="Citrate_synth-like_sm_a-sub"/>
</dbReference>
<dbReference type="Gene3D" id="1.10.230.10">
    <property type="entry name" value="Cytochrome P450-Terp, domain 2"/>
    <property type="match status" value="1"/>
</dbReference>
<evidence type="ECO:0000313" key="14">
    <source>
        <dbReference type="EMBL" id="KAK0674501.1"/>
    </source>
</evidence>
<evidence type="ECO:0000256" key="2">
    <source>
        <dbReference type="ARBA" id="ARBA00010566"/>
    </source>
</evidence>
<dbReference type="PROSITE" id="PS00480">
    <property type="entry name" value="CITRATE_SYNTHASE"/>
    <property type="match status" value="1"/>
</dbReference>
<dbReference type="InterPro" id="IPR036969">
    <property type="entry name" value="Citrate_synthase_sf"/>
</dbReference>
<sequence length="778" mass="84703">MAPAMRLTSSALRASLKASSFATKQTAFTAARCYSSKTQTLKERFAELLPEKIEEIKALRKEHGSKVVDKVTLDQVYGGARGIKCLVWEGSVLDAEEGIRFRGKTIPECQQVLPKAPGGSEPLPEGLFWLLLTGEVPTEQQVRDLSADWAARAEIPKFVEELIDRCPSDLHPMAQFSMAVTALEQTSSFARAYAKGINKKEYWGYTFEDSMDLIAKLPTIAARIYQNVFKGGKVAPVQKDKDYSFNFANQLGFGNNADFIELMRLYLTIHTDHEGGNVSAHTTHLVGSALSSPFLSLAAGLNGLAGPLHGLANQEVLNWLTEMKKVIGDDISDASITKYLWDTLNSGRVVPGYGHAVLRKTDPRYSAQREFAQKHMSEDPMFKLVSQVYKIAPKVLTEHGKTKNPYPNVDAHSGVLLQYYGLTEANYYTVLFGVSRAIGVLPQLIIDRAVGAPIESNIHQVMSAAIASSLPASEPPKLEKKPIKFSNLLLGAGLNLFEVTSLGQPLEVVKTTMAANRGDGFGAALGRIWGRGGVFGFYQGLIPWAWIEASTKGAVLLFVASEAEYYARAAGAGEFGGGIFGGVTGGVAQAYATMGFCTCMKTVEITKHKMASTGQKAPGTWATFMDIYRREGIKGINKGVNAVAIRQMTNWGSRFGLSRLAEQGIRDMTGKKEGEKLSAVEKITASALGGGLSAWNQPIEVIRVEMQSKKEDPNRPKKMTVGNTFKYIYESNGIKGLYRGVTPRIGLGVWQTVCMVAMGDMAKTYVEKLTGEAVTAKH</sequence>
<dbReference type="GO" id="GO:0050440">
    <property type="term" value="F:2-methylcitrate synthase activity"/>
    <property type="evidence" value="ECO:0007669"/>
    <property type="project" value="UniProtKB-EC"/>
</dbReference>
<dbReference type="NCBIfam" id="NF007128">
    <property type="entry name" value="PRK09569.1"/>
    <property type="match status" value="1"/>
</dbReference>
<evidence type="ECO:0000256" key="7">
    <source>
        <dbReference type="ARBA" id="ARBA00022989"/>
    </source>
</evidence>
<name>A0AA39ZNT3_9PEZI</name>
<dbReference type="FunFam" id="1.50.40.10:FF:000053">
    <property type="entry name" value="Mitochondrial DNA replication protein"/>
    <property type="match status" value="1"/>
</dbReference>
<dbReference type="FunFam" id="1.10.230.10:FF:000001">
    <property type="entry name" value="Citrate synthase"/>
    <property type="match status" value="1"/>
</dbReference>
<comment type="subcellular location">
    <subcellularLocation>
        <location evidence="1">Membrane</location>
        <topology evidence="1">Multi-pass membrane protein</topology>
    </subcellularLocation>
</comment>
<dbReference type="InterPro" id="IPR019810">
    <property type="entry name" value="Citrate_synthase_AS"/>
</dbReference>
<keyword evidence="15" id="KW-1185">Reference proteome</keyword>
<accession>A0AA39ZNT3</accession>
<dbReference type="InterPro" id="IPR002020">
    <property type="entry name" value="Citrate_synthase"/>
</dbReference>
<dbReference type="PRINTS" id="PR00143">
    <property type="entry name" value="CITRTSNTHASE"/>
</dbReference>
<dbReference type="PROSITE" id="PS50920">
    <property type="entry name" value="SOLCAR"/>
    <property type="match status" value="3"/>
</dbReference>
<evidence type="ECO:0000256" key="4">
    <source>
        <dbReference type="ARBA" id="ARBA00022692"/>
    </source>
</evidence>
<dbReference type="GO" id="GO:0005975">
    <property type="term" value="P:carbohydrate metabolic process"/>
    <property type="evidence" value="ECO:0007669"/>
    <property type="project" value="TreeGrafter"/>
</dbReference>
<comment type="catalytic activity">
    <reaction evidence="9">
        <text>propanoyl-CoA + oxaloacetate + H2O = (2S,3S)-2-methylcitrate + CoA + H(+)</text>
        <dbReference type="Rhea" id="RHEA:23780"/>
        <dbReference type="ChEBI" id="CHEBI:15377"/>
        <dbReference type="ChEBI" id="CHEBI:15378"/>
        <dbReference type="ChEBI" id="CHEBI:16452"/>
        <dbReference type="ChEBI" id="CHEBI:57287"/>
        <dbReference type="ChEBI" id="CHEBI:57392"/>
        <dbReference type="ChEBI" id="CHEBI:58853"/>
        <dbReference type="EC" id="2.3.3.5"/>
    </reaction>
</comment>
<dbReference type="AlphaFoldDB" id="A0AA39ZNT3"/>
<dbReference type="GO" id="GO:0006099">
    <property type="term" value="P:tricarboxylic acid cycle"/>
    <property type="evidence" value="ECO:0007669"/>
    <property type="project" value="InterPro"/>
</dbReference>
<dbReference type="FunFam" id="1.50.40.10:FF:000085">
    <property type="entry name" value="Tricarboxylate carrier, putative"/>
    <property type="match status" value="1"/>
</dbReference>
<feature type="active site" evidence="11">
    <location>
        <position position="410"/>
    </location>
</feature>
<evidence type="ECO:0000256" key="12">
    <source>
        <dbReference type="PROSITE-ProRule" id="PRU00282"/>
    </source>
</evidence>
<evidence type="ECO:0000256" key="3">
    <source>
        <dbReference type="ARBA" id="ARBA00022679"/>
    </source>
</evidence>
<evidence type="ECO:0000256" key="13">
    <source>
        <dbReference type="RuleBase" id="RU000441"/>
    </source>
</evidence>
<keyword evidence="6" id="KW-0809">Transit peptide</keyword>
<feature type="active site" evidence="11">
    <location>
        <position position="309"/>
    </location>
</feature>
<evidence type="ECO:0000256" key="10">
    <source>
        <dbReference type="ARBA" id="ARBA00049288"/>
    </source>
</evidence>
<dbReference type="Gene3D" id="1.10.580.10">
    <property type="entry name" value="Citrate Synthase, domain 1"/>
    <property type="match status" value="1"/>
</dbReference>
<evidence type="ECO:0000256" key="11">
    <source>
        <dbReference type="PIRSR" id="PIRSR610109-1"/>
    </source>
</evidence>
<evidence type="ECO:0000256" key="5">
    <source>
        <dbReference type="ARBA" id="ARBA00022792"/>
    </source>
</evidence>
<comment type="caution">
    <text evidence="14">The sequence shown here is derived from an EMBL/GenBank/DDBJ whole genome shotgun (WGS) entry which is preliminary data.</text>
</comment>
<protein>
    <recommendedName>
        <fullName evidence="13">Citrate synthase</fullName>
    </recommendedName>
</protein>
<dbReference type="Pfam" id="PF00153">
    <property type="entry name" value="Mito_carr"/>
    <property type="match status" value="2"/>
</dbReference>
<feature type="repeat" description="Solcar" evidence="12">
    <location>
        <begin position="483"/>
        <end position="565"/>
    </location>
</feature>
<dbReference type="SUPFAM" id="SSF48256">
    <property type="entry name" value="Citrate synthase"/>
    <property type="match status" value="1"/>
</dbReference>
<gene>
    <name evidence="14" type="ORF">QBC41DRAFT_351744</name>
</gene>
<dbReference type="InterPro" id="IPR023395">
    <property type="entry name" value="MCP_dom_sf"/>
</dbReference>
<dbReference type="GO" id="GO:0016020">
    <property type="term" value="C:membrane"/>
    <property type="evidence" value="ECO:0007669"/>
    <property type="project" value="UniProtKB-SubCell"/>
</dbReference>
<keyword evidence="4 12" id="KW-0812">Transmembrane</keyword>
<evidence type="ECO:0000313" key="15">
    <source>
        <dbReference type="Proteomes" id="UP001174997"/>
    </source>
</evidence>
<dbReference type="GO" id="GO:0036440">
    <property type="term" value="F:citrate synthase activity"/>
    <property type="evidence" value="ECO:0007669"/>
    <property type="project" value="UniProtKB-EC"/>
</dbReference>
<dbReference type="GO" id="GO:0005759">
    <property type="term" value="C:mitochondrial matrix"/>
    <property type="evidence" value="ECO:0007669"/>
    <property type="project" value="TreeGrafter"/>
</dbReference>
<dbReference type="CDD" id="cd06105">
    <property type="entry name" value="ScCit1-2_like"/>
    <property type="match status" value="1"/>
</dbReference>
<evidence type="ECO:0000256" key="6">
    <source>
        <dbReference type="ARBA" id="ARBA00022946"/>
    </source>
</evidence>
<keyword evidence="8 12" id="KW-0472">Membrane</keyword>
<reference evidence="14" key="1">
    <citation type="submission" date="2023-06" db="EMBL/GenBank/DDBJ databases">
        <title>Genome-scale phylogeny and comparative genomics of the fungal order Sordariales.</title>
        <authorList>
            <consortium name="Lawrence Berkeley National Laboratory"/>
            <person name="Hensen N."/>
            <person name="Bonometti L."/>
            <person name="Westerberg I."/>
            <person name="Brannstrom I.O."/>
            <person name="Guillou S."/>
            <person name="Cros-Aarteil S."/>
            <person name="Calhoun S."/>
            <person name="Haridas S."/>
            <person name="Kuo A."/>
            <person name="Mondo S."/>
            <person name="Pangilinan J."/>
            <person name="Riley R."/>
            <person name="Labutti K."/>
            <person name="Andreopoulos B."/>
            <person name="Lipzen A."/>
            <person name="Chen C."/>
            <person name="Yanf M."/>
            <person name="Daum C."/>
            <person name="Ng V."/>
            <person name="Clum A."/>
            <person name="Steindorff A."/>
            <person name="Ohm R."/>
            <person name="Martin F."/>
            <person name="Silar P."/>
            <person name="Natvig D."/>
            <person name="Lalanne C."/>
            <person name="Gautier V."/>
            <person name="Ament-Velasquez S.L."/>
            <person name="Kruys A."/>
            <person name="Hutchinson M.I."/>
            <person name="Powell A.J."/>
            <person name="Barry K."/>
            <person name="Miller A.N."/>
            <person name="Grigoriev I.V."/>
            <person name="Debuchy R."/>
            <person name="Gladieux P."/>
            <person name="Thoren M.H."/>
            <person name="Johannesson H."/>
        </authorList>
    </citation>
    <scope>NUCLEOTIDE SEQUENCE</scope>
    <source>
        <strain evidence="14">CBS 307.81</strain>
    </source>
</reference>
<proteinExistence type="inferred from homology"/>
<keyword evidence="7" id="KW-1133">Transmembrane helix</keyword>
<feature type="repeat" description="Solcar" evidence="12">
    <location>
        <begin position="576"/>
        <end position="664"/>
    </location>
</feature>
<dbReference type="InterPro" id="IPR010109">
    <property type="entry name" value="Citrate_synthase_euk"/>
</dbReference>
<keyword evidence="5" id="KW-0496">Mitochondrion</keyword>
<dbReference type="InterPro" id="IPR018108">
    <property type="entry name" value="MCP_transmembrane"/>
</dbReference>
<comment type="catalytic activity">
    <reaction evidence="10">
        <text>oxaloacetate + acetyl-CoA + H2O = citrate + CoA + H(+)</text>
        <dbReference type="Rhea" id="RHEA:16845"/>
        <dbReference type="ChEBI" id="CHEBI:15377"/>
        <dbReference type="ChEBI" id="CHEBI:15378"/>
        <dbReference type="ChEBI" id="CHEBI:16452"/>
        <dbReference type="ChEBI" id="CHEBI:16947"/>
        <dbReference type="ChEBI" id="CHEBI:57287"/>
        <dbReference type="ChEBI" id="CHEBI:57288"/>
        <dbReference type="EC" id="2.3.3.16"/>
    </reaction>
</comment>
<dbReference type="PANTHER" id="PTHR11739:SF8">
    <property type="entry name" value="CITRATE SYNTHASE, MITOCHONDRIAL"/>
    <property type="match status" value="1"/>
</dbReference>
<evidence type="ECO:0000256" key="1">
    <source>
        <dbReference type="ARBA" id="ARBA00004141"/>
    </source>
</evidence>
<dbReference type="SUPFAM" id="SSF103506">
    <property type="entry name" value="Mitochondrial carrier"/>
    <property type="match status" value="1"/>
</dbReference>
<dbReference type="NCBIfam" id="TIGR01793">
    <property type="entry name" value="cit_synth_euk"/>
    <property type="match status" value="1"/>
</dbReference>
<keyword evidence="3 13" id="KW-0808">Transferase</keyword>
<dbReference type="InterPro" id="IPR016142">
    <property type="entry name" value="Citrate_synth-like_lrg_a-sub"/>
</dbReference>
<dbReference type="PANTHER" id="PTHR11739">
    <property type="entry name" value="CITRATE SYNTHASE"/>
    <property type="match status" value="1"/>
</dbReference>
<dbReference type="EMBL" id="JAULSY010000001">
    <property type="protein sequence ID" value="KAK0674501.1"/>
    <property type="molecule type" value="Genomic_DNA"/>
</dbReference>